<dbReference type="SUPFAM" id="SSF52540">
    <property type="entry name" value="P-loop containing nucleoside triphosphate hydrolases"/>
    <property type="match status" value="1"/>
</dbReference>
<dbReference type="PANTHER" id="PTHR22683">
    <property type="entry name" value="SPORULATION PROTEIN RELATED"/>
    <property type="match status" value="1"/>
</dbReference>
<feature type="transmembrane region" description="Helical" evidence="4">
    <location>
        <begin position="54"/>
        <end position="75"/>
    </location>
</feature>
<dbReference type="Gene3D" id="3.40.50.300">
    <property type="entry name" value="P-loop containing nucleotide triphosphate hydrolases"/>
    <property type="match status" value="1"/>
</dbReference>
<dbReference type="EMBL" id="PYGA01000051">
    <property type="protein sequence ID" value="PSK80863.1"/>
    <property type="molecule type" value="Genomic_DNA"/>
</dbReference>
<name>A0A2P8C7B0_9ACTN</name>
<dbReference type="PROSITE" id="PS50901">
    <property type="entry name" value="FTSK"/>
    <property type="match status" value="1"/>
</dbReference>
<keyword evidence="7" id="KW-1185">Reference proteome</keyword>
<dbReference type="GO" id="GO:0005524">
    <property type="term" value="F:ATP binding"/>
    <property type="evidence" value="ECO:0007669"/>
    <property type="project" value="UniProtKB-UniRule"/>
</dbReference>
<dbReference type="InterPro" id="IPR027417">
    <property type="entry name" value="P-loop_NTPase"/>
</dbReference>
<reference evidence="6 7" key="1">
    <citation type="submission" date="2018-03" db="EMBL/GenBank/DDBJ databases">
        <title>Genomic Encyclopedia of Archaeal and Bacterial Type Strains, Phase II (KMG-II): from individual species to whole genera.</title>
        <authorList>
            <person name="Goeker M."/>
        </authorList>
    </citation>
    <scope>NUCLEOTIDE SEQUENCE [LARGE SCALE GENOMIC DNA]</scope>
    <source>
        <strain evidence="6 7">DSM 45312</strain>
    </source>
</reference>
<feature type="domain" description="FtsK" evidence="5">
    <location>
        <begin position="230"/>
        <end position="418"/>
    </location>
</feature>
<evidence type="ECO:0000256" key="2">
    <source>
        <dbReference type="ARBA" id="ARBA00022840"/>
    </source>
</evidence>
<dbReference type="Proteomes" id="UP000240542">
    <property type="component" value="Unassembled WGS sequence"/>
</dbReference>
<dbReference type="Pfam" id="PF01580">
    <property type="entry name" value="FtsK_SpoIIIE"/>
    <property type="match status" value="1"/>
</dbReference>
<dbReference type="GO" id="GO:0003677">
    <property type="term" value="F:DNA binding"/>
    <property type="evidence" value="ECO:0007669"/>
    <property type="project" value="InterPro"/>
</dbReference>
<accession>A0A2P8C7B0</accession>
<feature type="transmembrane region" description="Helical" evidence="4">
    <location>
        <begin position="81"/>
        <end position="106"/>
    </location>
</feature>
<gene>
    <name evidence="6" type="ORF">CLV63_1519</name>
</gene>
<keyword evidence="4" id="KW-1133">Transmembrane helix</keyword>
<proteinExistence type="predicted"/>
<evidence type="ECO:0000313" key="6">
    <source>
        <dbReference type="EMBL" id="PSK80863.1"/>
    </source>
</evidence>
<dbReference type="InterPro" id="IPR050206">
    <property type="entry name" value="FtsK/SpoIIIE/SftA"/>
</dbReference>
<dbReference type="PANTHER" id="PTHR22683:SF41">
    <property type="entry name" value="DNA TRANSLOCASE FTSK"/>
    <property type="match status" value="1"/>
</dbReference>
<evidence type="ECO:0000259" key="5">
    <source>
        <dbReference type="PROSITE" id="PS50901"/>
    </source>
</evidence>
<evidence type="ECO:0000256" key="3">
    <source>
        <dbReference type="PROSITE-ProRule" id="PRU00289"/>
    </source>
</evidence>
<feature type="binding site" evidence="3">
    <location>
        <begin position="255"/>
        <end position="262"/>
    </location>
    <ligand>
        <name>ATP</name>
        <dbReference type="ChEBI" id="CHEBI:30616"/>
    </ligand>
</feature>
<dbReference type="AlphaFoldDB" id="A0A2P8C7B0"/>
<evidence type="ECO:0000256" key="1">
    <source>
        <dbReference type="ARBA" id="ARBA00022741"/>
    </source>
</evidence>
<evidence type="ECO:0000313" key="7">
    <source>
        <dbReference type="Proteomes" id="UP000240542"/>
    </source>
</evidence>
<protein>
    <submittedName>
        <fullName evidence="6">FtsK/SpoIIIE family protein</fullName>
    </submittedName>
</protein>
<keyword evidence="4" id="KW-0812">Transmembrane</keyword>
<sequence length="481" mass="51615">MRARWAVLMSDDLRKPVGLTVFERPDVKTRVQHSAASWIAVEVLRPVWLWRRELFLLAVPVLAALGGAGAVWAAVGLDVNAVIGSALMAGGAAGVLLLGSVCVPVVRTALRVWLSHARVRRQWDKACRFCGLETIAVRVPRVKYVTDLPTGSRLRIRLPRGQSAADLEAGADRLASALDVRAVRVHPNPDAARWPDVDILRKHPFRDEMRNPMMIRSPLVDADRWSLWDGVPVGMDDMGAWAQLRLPGRNVLVGGEPEAGKSVAVSNVLAAAALDPDAVVLGIDGKQVELGLWVPVLSAPLAVTIEDACALLDGLVAEMDGRYAKLASSGARVVTRDMELPLVLLVVDELRLFTAHPDRKLRDRFNRVLTDVVARGRAAGIIAVCATQKPSSDVVPTSLRDLFAYRWVLRCSTRDASDTVLGAGWASEGHNAASIAPEDRGLGLLLAEGGVPASVKAAFLSDGDIAQVVARGAALRDGGRT</sequence>
<organism evidence="6 7">
    <name type="scientific">Murinocardiopsis flavida</name>
    <dbReference type="NCBI Taxonomy" id="645275"/>
    <lineage>
        <taxon>Bacteria</taxon>
        <taxon>Bacillati</taxon>
        <taxon>Actinomycetota</taxon>
        <taxon>Actinomycetes</taxon>
        <taxon>Streptosporangiales</taxon>
        <taxon>Nocardiopsidaceae</taxon>
        <taxon>Murinocardiopsis</taxon>
    </lineage>
</organism>
<evidence type="ECO:0000256" key="4">
    <source>
        <dbReference type="SAM" id="Phobius"/>
    </source>
</evidence>
<keyword evidence="1 3" id="KW-0547">Nucleotide-binding</keyword>
<keyword evidence="2 3" id="KW-0067">ATP-binding</keyword>
<comment type="caution">
    <text evidence="6">The sequence shown here is derived from an EMBL/GenBank/DDBJ whole genome shotgun (WGS) entry which is preliminary data.</text>
</comment>
<dbReference type="InterPro" id="IPR002543">
    <property type="entry name" value="FtsK_dom"/>
</dbReference>
<keyword evidence="4" id="KW-0472">Membrane</keyword>